<evidence type="ECO:0000313" key="5">
    <source>
        <dbReference type="Proteomes" id="UP000181962"/>
    </source>
</evidence>
<reference evidence="2 5" key="2">
    <citation type="submission" date="2016-11" db="EMBL/GenBank/DDBJ databases">
        <title>Complete Genome Sequence of Bradyrhizobium sp. strain J5, an isolated from soybean nodule in Hokkaido.</title>
        <authorList>
            <person name="Kanehara K."/>
        </authorList>
    </citation>
    <scope>NUCLEOTIDE SEQUENCE [LARGE SCALE GENOMIC DNA]</scope>
    <source>
        <strain evidence="2 5">J5</strain>
    </source>
</reference>
<evidence type="ECO:0000313" key="2">
    <source>
        <dbReference type="EMBL" id="APG14743.1"/>
    </source>
</evidence>
<dbReference type="Proteomes" id="UP000181962">
    <property type="component" value="Chromosome"/>
</dbReference>
<reference evidence="3 4" key="1">
    <citation type="submission" date="2014-09" db="EMBL/GenBank/DDBJ databases">
        <title>Draft genome of Bradyrhizobium japonicum Is-34.</title>
        <authorList>
            <person name="Tsurumaru H."/>
            <person name="Yamakawa T."/>
            <person name="Hashimoto S."/>
            <person name="Okizaki K."/>
            <person name="Kanesaki Y."/>
            <person name="Yoshikawa H."/>
            <person name="Yajima S."/>
        </authorList>
    </citation>
    <scope>NUCLEOTIDE SEQUENCE [LARGE SCALE GENOMIC DNA]</scope>
    <source>
        <strain evidence="3 4">Is-34</strain>
    </source>
</reference>
<accession>A0A0A3XPS9</accession>
<dbReference type="Proteomes" id="UP000030377">
    <property type="component" value="Unassembled WGS sequence"/>
</dbReference>
<evidence type="ECO:0000256" key="1">
    <source>
        <dbReference type="SAM" id="Phobius"/>
    </source>
</evidence>
<sequence>MPRFKAFWRSAPTLRLVIFAIFITGVLAFEWTLSSLISAFVHSRRLTLFLVAFFTMNAPF</sequence>
<keyword evidence="1" id="KW-1133">Transmembrane helix</keyword>
<keyword evidence="1" id="KW-0472">Membrane</keyword>
<dbReference type="KEGG" id="bjp:RN69_37775"/>
<dbReference type="AlphaFoldDB" id="A0A0A3XPS9"/>
<evidence type="ECO:0000313" key="3">
    <source>
        <dbReference type="EMBL" id="KGT75146.1"/>
    </source>
</evidence>
<proteinExistence type="predicted"/>
<feature type="transmembrane region" description="Helical" evidence="1">
    <location>
        <begin position="12"/>
        <end position="29"/>
    </location>
</feature>
<dbReference type="EMBL" id="JRPN01000027">
    <property type="protein sequence ID" value="KGT75146.1"/>
    <property type="molecule type" value="Genomic_DNA"/>
</dbReference>
<evidence type="ECO:0000313" key="4">
    <source>
        <dbReference type="Proteomes" id="UP000030377"/>
    </source>
</evidence>
<keyword evidence="1" id="KW-0812">Transmembrane</keyword>
<gene>
    <name evidence="2" type="ORF">BKD09_40970</name>
    <name evidence="3" type="ORF">MA20_35005</name>
</gene>
<protein>
    <submittedName>
        <fullName evidence="3">Uncharacterized protein</fullName>
    </submittedName>
</protein>
<organism evidence="3 4">
    <name type="scientific">Bradyrhizobium japonicum</name>
    <dbReference type="NCBI Taxonomy" id="375"/>
    <lineage>
        <taxon>Bacteria</taxon>
        <taxon>Pseudomonadati</taxon>
        <taxon>Pseudomonadota</taxon>
        <taxon>Alphaproteobacteria</taxon>
        <taxon>Hyphomicrobiales</taxon>
        <taxon>Nitrobacteraceae</taxon>
        <taxon>Bradyrhizobium</taxon>
    </lineage>
</organism>
<name>A0A0A3XPS9_BRAJP</name>
<dbReference type="EMBL" id="CP017637">
    <property type="protein sequence ID" value="APG14743.1"/>
    <property type="molecule type" value="Genomic_DNA"/>
</dbReference>